<dbReference type="Proteomes" id="UP000828390">
    <property type="component" value="Unassembled WGS sequence"/>
</dbReference>
<accession>A0A9D4NNQ2</accession>
<gene>
    <name evidence="2" type="ORF">DPMN_022031</name>
</gene>
<reference evidence="2" key="2">
    <citation type="submission" date="2020-11" db="EMBL/GenBank/DDBJ databases">
        <authorList>
            <person name="McCartney M.A."/>
            <person name="Auch B."/>
            <person name="Kono T."/>
            <person name="Mallez S."/>
            <person name="Becker A."/>
            <person name="Gohl D.M."/>
            <person name="Silverstein K.A.T."/>
            <person name="Koren S."/>
            <person name="Bechman K.B."/>
            <person name="Herman A."/>
            <person name="Abrahante J.E."/>
            <person name="Garbe J."/>
        </authorList>
    </citation>
    <scope>NUCLEOTIDE SEQUENCE</scope>
    <source>
        <strain evidence="2">Duluth1</strain>
        <tissue evidence="2">Whole animal</tissue>
    </source>
</reference>
<proteinExistence type="predicted"/>
<protein>
    <submittedName>
        <fullName evidence="2">Uncharacterized protein</fullName>
    </submittedName>
</protein>
<evidence type="ECO:0000256" key="1">
    <source>
        <dbReference type="SAM" id="MobiDB-lite"/>
    </source>
</evidence>
<name>A0A9D4NNQ2_DREPO</name>
<keyword evidence="3" id="KW-1185">Reference proteome</keyword>
<comment type="caution">
    <text evidence="2">The sequence shown here is derived from an EMBL/GenBank/DDBJ whole genome shotgun (WGS) entry which is preliminary data.</text>
</comment>
<organism evidence="2 3">
    <name type="scientific">Dreissena polymorpha</name>
    <name type="common">Zebra mussel</name>
    <name type="synonym">Mytilus polymorpha</name>
    <dbReference type="NCBI Taxonomy" id="45954"/>
    <lineage>
        <taxon>Eukaryota</taxon>
        <taxon>Metazoa</taxon>
        <taxon>Spiralia</taxon>
        <taxon>Lophotrochozoa</taxon>
        <taxon>Mollusca</taxon>
        <taxon>Bivalvia</taxon>
        <taxon>Autobranchia</taxon>
        <taxon>Heteroconchia</taxon>
        <taxon>Euheterodonta</taxon>
        <taxon>Imparidentia</taxon>
        <taxon>Neoheterodontei</taxon>
        <taxon>Myida</taxon>
        <taxon>Dreissenoidea</taxon>
        <taxon>Dreissenidae</taxon>
        <taxon>Dreissena</taxon>
    </lineage>
</organism>
<dbReference type="EMBL" id="JAIWYP010000001">
    <property type="protein sequence ID" value="KAH3897835.1"/>
    <property type="molecule type" value="Genomic_DNA"/>
</dbReference>
<evidence type="ECO:0000313" key="2">
    <source>
        <dbReference type="EMBL" id="KAH3897835.1"/>
    </source>
</evidence>
<evidence type="ECO:0000313" key="3">
    <source>
        <dbReference type="Proteomes" id="UP000828390"/>
    </source>
</evidence>
<reference evidence="2" key="1">
    <citation type="journal article" date="2019" name="bioRxiv">
        <title>The Genome of the Zebra Mussel, Dreissena polymorpha: A Resource for Invasive Species Research.</title>
        <authorList>
            <person name="McCartney M.A."/>
            <person name="Auch B."/>
            <person name="Kono T."/>
            <person name="Mallez S."/>
            <person name="Zhang Y."/>
            <person name="Obille A."/>
            <person name="Becker A."/>
            <person name="Abrahante J.E."/>
            <person name="Garbe J."/>
            <person name="Badalamenti J.P."/>
            <person name="Herman A."/>
            <person name="Mangelson H."/>
            <person name="Liachko I."/>
            <person name="Sullivan S."/>
            <person name="Sone E.D."/>
            <person name="Koren S."/>
            <person name="Silverstein K.A.T."/>
            <person name="Beckman K.B."/>
            <person name="Gohl D.M."/>
        </authorList>
    </citation>
    <scope>NUCLEOTIDE SEQUENCE</scope>
    <source>
        <strain evidence="2">Duluth1</strain>
        <tissue evidence="2">Whole animal</tissue>
    </source>
</reference>
<dbReference type="AlphaFoldDB" id="A0A9D4NNQ2"/>
<sequence>MPDKSLELKRSDPTVAAAAAATRTISSIFVVFWDMGLHIGTQLNNRLSGKLGPDRCSQSKAGAPNCPAKWADITSSTMYIVSIRAPTIAAPQPNPCEHLGRAAEEQPGVPG</sequence>
<feature type="region of interest" description="Disordered" evidence="1">
    <location>
        <begin position="91"/>
        <end position="111"/>
    </location>
</feature>